<dbReference type="CDD" id="cd02511">
    <property type="entry name" value="Beta4Glucosyltransferase"/>
    <property type="match status" value="1"/>
</dbReference>
<dbReference type="RefSeq" id="WP_017052183.1">
    <property type="nucleotide sequence ID" value="NZ_AJYW02000121.1"/>
</dbReference>
<dbReference type="InterPro" id="IPR029044">
    <property type="entry name" value="Nucleotide-diphossugar_trans"/>
</dbReference>
<dbReference type="GO" id="GO:0016740">
    <property type="term" value="F:transferase activity"/>
    <property type="evidence" value="ECO:0007669"/>
    <property type="project" value="UniProtKB-KW"/>
</dbReference>
<name>A0A1E5CZT5_9VIBR</name>
<feature type="domain" description="Glycosyltransferase 2-like" evidence="2">
    <location>
        <begin position="11"/>
        <end position="128"/>
    </location>
</feature>
<keyword evidence="4" id="KW-1185">Reference proteome</keyword>
<dbReference type="Pfam" id="PF00535">
    <property type="entry name" value="Glycos_transf_2"/>
    <property type="match status" value="1"/>
</dbReference>
<comment type="caution">
    <text evidence="3">The sequence shown here is derived from an EMBL/GenBank/DDBJ whole genome shotgun (WGS) entry which is preliminary data.</text>
</comment>
<dbReference type="Proteomes" id="UP000094165">
    <property type="component" value="Unassembled WGS sequence"/>
</dbReference>
<gene>
    <name evidence="3" type="ORF">A130_04920</name>
</gene>
<dbReference type="AlphaFoldDB" id="A0A1E5CZT5"/>
<keyword evidence="3" id="KW-0808">Transferase</keyword>
<accession>A0A1E5CZT5</accession>
<dbReference type="SUPFAM" id="SSF53448">
    <property type="entry name" value="Nucleotide-diphospho-sugar transferases"/>
    <property type="match status" value="1"/>
</dbReference>
<dbReference type="PANTHER" id="PTHR43630:SF2">
    <property type="entry name" value="GLYCOSYLTRANSFERASE"/>
    <property type="match status" value="1"/>
</dbReference>
<organism evidence="3 4">
    <name type="scientific">Vibrio genomosp. F6 str. FF-238</name>
    <dbReference type="NCBI Taxonomy" id="1191298"/>
    <lineage>
        <taxon>Bacteria</taxon>
        <taxon>Pseudomonadati</taxon>
        <taxon>Pseudomonadota</taxon>
        <taxon>Gammaproteobacteria</taxon>
        <taxon>Vibrionales</taxon>
        <taxon>Vibrionaceae</taxon>
        <taxon>Vibrio</taxon>
    </lineage>
</organism>
<proteinExistence type="inferred from homology"/>
<comment type="similarity">
    <text evidence="1">Belongs to the glycosyltransferase 2 family. WaaE/KdtX subfamily.</text>
</comment>
<evidence type="ECO:0000256" key="1">
    <source>
        <dbReference type="ARBA" id="ARBA00038494"/>
    </source>
</evidence>
<evidence type="ECO:0000259" key="2">
    <source>
        <dbReference type="Pfam" id="PF00535"/>
    </source>
</evidence>
<sequence>MPNSNTPTIAVALIVKNEAQNLDACLRTVADWVDEIVILDSGSSDDTKSVALKYTDKFYVNENWPGFGPQRRIAQQYIESDFVLWLDADERVTPELKLSIQQAVNTNEKNTLYSICRLNWVFGRYIRHCGWYPDNVVRLYPTQLTQYNDAQVHEKVEVTQGMQIKQLDGDAIHFTYNDLQHYLRKSNSYALAWSADKAKQGKKGRFSQIITHSIACFIKMYIIKAGFLDGKQGLLLSLLSTHYTIIKYADLWIRTSAKKPDQAF</sequence>
<evidence type="ECO:0000313" key="4">
    <source>
        <dbReference type="Proteomes" id="UP000094165"/>
    </source>
</evidence>
<dbReference type="EMBL" id="AJYW02000121">
    <property type="protein sequence ID" value="OEE76412.1"/>
    <property type="molecule type" value="Genomic_DNA"/>
</dbReference>
<dbReference type="Gene3D" id="3.90.550.10">
    <property type="entry name" value="Spore Coat Polysaccharide Biosynthesis Protein SpsA, Chain A"/>
    <property type="match status" value="1"/>
</dbReference>
<evidence type="ECO:0000313" key="3">
    <source>
        <dbReference type="EMBL" id="OEE76412.1"/>
    </source>
</evidence>
<protein>
    <submittedName>
        <fullName evidence="3">Glycosyltransferase</fullName>
    </submittedName>
</protein>
<reference evidence="3 4" key="1">
    <citation type="journal article" date="2012" name="Science">
        <title>Ecological populations of bacteria act as socially cohesive units of antibiotic production and resistance.</title>
        <authorList>
            <person name="Cordero O.X."/>
            <person name="Wildschutte H."/>
            <person name="Kirkup B."/>
            <person name="Proehl S."/>
            <person name="Ngo L."/>
            <person name="Hussain F."/>
            <person name="Le Roux F."/>
            <person name="Mincer T."/>
            <person name="Polz M.F."/>
        </authorList>
    </citation>
    <scope>NUCLEOTIDE SEQUENCE [LARGE SCALE GENOMIC DNA]</scope>
    <source>
        <strain evidence="3 4">FF-238</strain>
    </source>
</reference>
<dbReference type="InterPro" id="IPR001173">
    <property type="entry name" value="Glyco_trans_2-like"/>
</dbReference>
<dbReference type="PANTHER" id="PTHR43630">
    <property type="entry name" value="POLY-BETA-1,6-N-ACETYL-D-GLUCOSAMINE SYNTHASE"/>
    <property type="match status" value="1"/>
</dbReference>